<keyword evidence="4" id="KW-1185">Reference proteome</keyword>
<dbReference type="InterPro" id="IPR004564">
    <property type="entry name" value="OM_lipoprot_carrier_LolA-like"/>
</dbReference>
<organism evidence="3 4">
    <name type="scientific">Kingella pumchi</name>
    <dbReference type="NCBI Taxonomy" id="2779506"/>
    <lineage>
        <taxon>Bacteria</taxon>
        <taxon>Pseudomonadati</taxon>
        <taxon>Pseudomonadota</taxon>
        <taxon>Betaproteobacteria</taxon>
        <taxon>Neisseriales</taxon>
        <taxon>Neisseriaceae</taxon>
        <taxon>Kingella</taxon>
    </lineage>
</organism>
<protein>
    <submittedName>
        <fullName evidence="3">Outer membrane lipoprotein carrier protein LolA</fullName>
    </submittedName>
</protein>
<dbReference type="RefSeq" id="WP_238748670.1">
    <property type="nucleotide sequence ID" value="NZ_JAKOOW010000078.1"/>
</dbReference>
<dbReference type="CDD" id="cd16325">
    <property type="entry name" value="LolA"/>
    <property type="match status" value="1"/>
</dbReference>
<gene>
    <name evidence="3" type="ORF">MB824_11460</name>
</gene>
<comment type="caution">
    <text evidence="3">The sequence shown here is derived from an EMBL/GenBank/DDBJ whole genome shotgun (WGS) entry which is preliminary data.</text>
</comment>
<evidence type="ECO:0000256" key="1">
    <source>
        <dbReference type="ARBA" id="ARBA00022729"/>
    </source>
</evidence>
<reference evidence="3 4" key="1">
    <citation type="submission" date="2022-02" db="EMBL/GenBank/DDBJ databases">
        <title>Genome sequence data of Kingella unionensis sp. nov. strain CICC 24913 (CCUG 75125).</title>
        <authorList>
            <person name="Xiao M."/>
        </authorList>
    </citation>
    <scope>NUCLEOTIDE SEQUENCE [LARGE SCALE GENOMIC DNA]</scope>
    <source>
        <strain evidence="3 4">CICC 24913</strain>
    </source>
</reference>
<feature type="signal peptide" evidence="2">
    <location>
        <begin position="1"/>
        <end position="19"/>
    </location>
</feature>
<name>A0ABS9NQN0_9NEIS</name>
<sequence>MNKLLAALTALCLAAAAHAFDSRELTVQLQAPKTVQGRFTQQKYLRTLTKPVTTSGRFALHPGHGLFWHLQKPFELRLRVRRDGISRQDASGAWKSNGSQSTQAAQVKLFMAVLGGDTAELQRHFTLKLSGSAGNWQLLLLPKTVVMKQVFENITISGDKLVRRIELKEKQGDRTVMQFEQLQTDQALDAAAKQALE</sequence>
<proteinExistence type="predicted"/>
<feature type="chain" id="PRO_5045561721" evidence="2">
    <location>
        <begin position="20"/>
        <end position="197"/>
    </location>
</feature>
<accession>A0ABS9NQN0</accession>
<dbReference type="SUPFAM" id="SSF89392">
    <property type="entry name" value="Prokaryotic lipoproteins and lipoprotein localization factors"/>
    <property type="match status" value="1"/>
</dbReference>
<dbReference type="Proteomes" id="UP001298424">
    <property type="component" value="Unassembled WGS sequence"/>
</dbReference>
<keyword evidence="3" id="KW-0449">Lipoprotein</keyword>
<evidence type="ECO:0000256" key="2">
    <source>
        <dbReference type="SAM" id="SignalP"/>
    </source>
</evidence>
<keyword evidence="1 2" id="KW-0732">Signal</keyword>
<dbReference type="Pfam" id="PF03548">
    <property type="entry name" value="LolA"/>
    <property type="match status" value="1"/>
</dbReference>
<dbReference type="Gene3D" id="2.50.20.10">
    <property type="entry name" value="Lipoprotein localisation LolA/LolB/LppX"/>
    <property type="match status" value="1"/>
</dbReference>
<dbReference type="EMBL" id="JAKOOW010000078">
    <property type="protein sequence ID" value="MCG6505103.1"/>
    <property type="molecule type" value="Genomic_DNA"/>
</dbReference>
<dbReference type="InterPro" id="IPR029046">
    <property type="entry name" value="LolA/LolB/LppX"/>
</dbReference>
<evidence type="ECO:0000313" key="4">
    <source>
        <dbReference type="Proteomes" id="UP001298424"/>
    </source>
</evidence>
<evidence type="ECO:0000313" key="3">
    <source>
        <dbReference type="EMBL" id="MCG6505103.1"/>
    </source>
</evidence>